<accession>A0A090MJH5</accession>
<protein>
    <submittedName>
        <fullName evidence="3">WGS project CBMI000000000 data, contig CS3069_c003180</fullName>
    </submittedName>
</protein>
<dbReference type="Gene3D" id="2.120.10.30">
    <property type="entry name" value="TolB, C-terminal domain"/>
    <property type="match status" value="1"/>
</dbReference>
<dbReference type="SUPFAM" id="SSF63829">
    <property type="entry name" value="Calcium-dependent phosphotriesterase"/>
    <property type="match status" value="1"/>
</dbReference>
<dbReference type="PANTHER" id="PTHR42060">
    <property type="entry name" value="NHL REPEAT-CONTAINING PROTEIN-RELATED"/>
    <property type="match status" value="1"/>
</dbReference>
<reference evidence="3" key="1">
    <citation type="submission" date="2013-05" db="EMBL/GenBank/DDBJ databases">
        <title>Draft genome sequences of six wheat associated Fusarium spp. isolates.</title>
        <authorList>
            <person name="Moolhuijzen P.M."/>
            <person name="Manners J.M."/>
            <person name="Wilcox S."/>
            <person name="Bellgard M.I."/>
            <person name="Gardiner D.M."/>
        </authorList>
    </citation>
    <scope>NUCLEOTIDE SEQUENCE</scope>
    <source>
        <strain evidence="3">CS3069</strain>
    </source>
</reference>
<dbReference type="InterPro" id="IPR011042">
    <property type="entry name" value="6-blade_b-propeller_TolB-like"/>
</dbReference>
<dbReference type="PANTHER" id="PTHR42060:SF1">
    <property type="entry name" value="NHL REPEAT-CONTAINING PROTEIN"/>
    <property type="match status" value="1"/>
</dbReference>
<feature type="chain" id="PRO_5007382443" evidence="1">
    <location>
        <begin position="20"/>
        <end position="317"/>
    </location>
</feature>
<dbReference type="Pfam" id="PF08450">
    <property type="entry name" value="SGL"/>
    <property type="match status" value="1"/>
</dbReference>
<feature type="signal peptide" evidence="1">
    <location>
        <begin position="1"/>
        <end position="19"/>
    </location>
</feature>
<proteinExistence type="predicted"/>
<gene>
    <name evidence="3" type="ORF">BN850_0098770</name>
</gene>
<evidence type="ECO:0000313" key="3">
    <source>
        <dbReference type="EMBL" id="CEG05177.1"/>
    </source>
</evidence>
<dbReference type="EMBL" id="CBMI010003178">
    <property type="protein sequence ID" value="CEG05177.1"/>
    <property type="molecule type" value="Genomic_DNA"/>
</dbReference>
<name>A0A090MJH5_9HYPO</name>
<organism evidence="3">
    <name type="scientific">Fusarium clavum</name>
    <dbReference type="NCBI Taxonomy" id="2594811"/>
    <lineage>
        <taxon>Eukaryota</taxon>
        <taxon>Fungi</taxon>
        <taxon>Dikarya</taxon>
        <taxon>Ascomycota</taxon>
        <taxon>Pezizomycotina</taxon>
        <taxon>Sordariomycetes</taxon>
        <taxon>Hypocreomycetidae</taxon>
        <taxon>Hypocreales</taxon>
        <taxon>Nectriaceae</taxon>
        <taxon>Fusarium</taxon>
        <taxon>Fusarium incarnatum-equiseti species complex</taxon>
    </lineage>
</organism>
<sequence length="317" mass="33978">MRYAIATTLTSLLISGALSSPVYSLPKAHEIVEIPDVWIENTAIRSNGDLLLNTIGDGKLYSLNPSQFPPQPQVIAHFENVNGLFGIAEVGKDIFAITGADIGVKFQNDTMSLSLLQFDGNKTSIRTVFEKSKYGPVNGIVALPKQKHIILGADSVRGEILRIDTITGHINVAIKHDQLGPILNGPFGMGVNGIKIHGDYLYFTNSARQSFGRVKIDKLGNPIGDVEVISQEQSGKGPAYAPDDFVMDKYGNAYVAFWDGSLAKITKSGQRTVLVDDGLLAGATSVTLSKDQKSLYVCTAGQGIDNVSGGQVVEVKL</sequence>
<dbReference type="InterPro" id="IPR013658">
    <property type="entry name" value="SGL"/>
</dbReference>
<evidence type="ECO:0000256" key="1">
    <source>
        <dbReference type="SAM" id="SignalP"/>
    </source>
</evidence>
<evidence type="ECO:0000259" key="2">
    <source>
        <dbReference type="Pfam" id="PF08450"/>
    </source>
</evidence>
<feature type="domain" description="SMP-30/Gluconolactonase/LRE-like region" evidence="2">
    <location>
        <begin position="192"/>
        <end position="300"/>
    </location>
</feature>
<dbReference type="AlphaFoldDB" id="A0A090MJH5"/>
<dbReference type="EMBL" id="HG319948">
    <property type="protein sequence ID" value="CEG05894.1"/>
    <property type="molecule type" value="Genomic_DNA"/>
</dbReference>
<dbReference type="InterPro" id="IPR052998">
    <property type="entry name" value="Hetero-Diels-Alderase-like"/>
</dbReference>
<keyword evidence="1" id="KW-0732">Signal</keyword>